<sequence length="242" mass="27699">MFQAALFCCDGKRDVKGFLKPIIKEFELFSKQPFRILVDDREKALAHMHLLCITSDLVESSKLVDFGGQHPDEDGKNGMYYTLQNQPLRTVASLMLDEVDFFNQDNYGIRAPSIFGSLSSFTSPFFVALDEFQLASNVAELFRLFYQDSFTCWHVDEKSLKVSKGHVSGFLGRWILYNLRSKKKPSAYRSVCWLDVLRYTFSTLVAPFLPADAAKALVALVRELSFMLQKNLDESLIKEMEE</sequence>
<keyword evidence="2" id="KW-1185">Reference proteome</keyword>
<evidence type="ECO:0000313" key="2">
    <source>
        <dbReference type="Proteomes" id="UP000093000"/>
    </source>
</evidence>
<accession>A0A1C7MU73</accession>
<protein>
    <submittedName>
        <fullName evidence="1">Uncharacterized protein</fullName>
    </submittedName>
</protein>
<gene>
    <name evidence="1" type="ORF">A0J61_11579</name>
</gene>
<evidence type="ECO:0000313" key="1">
    <source>
        <dbReference type="EMBL" id="OBZ80372.1"/>
    </source>
</evidence>
<dbReference type="EMBL" id="LUGH01002218">
    <property type="protein sequence ID" value="OBZ80372.1"/>
    <property type="molecule type" value="Genomic_DNA"/>
</dbReference>
<reference evidence="1 2" key="1">
    <citation type="submission" date="2016-03" db="EMBL/GenBank/DDBJ databases">
        <title>Choanephora cucurbitarum.</title>
        <authorList>
            <person name="Min B."/>
            <person name="Park H."/>
            <person name="Park J.-H."/>
            <person name="Shin H.-D."/>
            <person name="Choi I.-G."/>
        </authorList>
    </citation>
    <scope>NUCLEOTIDE SEQUENCE [LARGE SCALE GENOMIC DNA]</scope>
    <source>
        <strain evidence="1 2">KUS-F28377</strain>
    </source>
</reference>
<name>A0A1C7MU73_9FUNG</name>
<comment type="caution">
    <text evidence="1">The sequence shown here is derived from an EMBL/GenBank/DDBJ whole genome shotgun (WGS) entry which is preliminary data.</text>
</comment>
<dbReference type="AlphaFoldDB" id="A0A1C7MU73"/>
<dbReference type="InParanoid" id="A0A1C7MU73"/>
<organism evidence="1 2">
    <name type="scientific">Choanephora cucurbitarum</name>
    <dbReference type="NCBI Taxonomy" id="101091"/>
    <lineage>
        <taxon>Eukaryota</taxon>
        <taxon>Fungi</taxon>
        <taxon>Fungi incertae sedis</taxon>
        <taxon>Mucoromycota</taxon>
        <taxon>Mucoromycotina</taxon>
        <taxon>Mucoromycetes</taxon>
        <taxon>Mucorales</taxon>
        <taxon>Mucorineae</taxon>
        <taxon>Choanephoraceae</taxon>
        <taxon>Choanephoroideae</taxon>
        <taxon>Choanephora</taxon>
    </lineage>
</organism>
<dbReference type="STRING" id="101091.A0A1C7MU73"/>
<dbReference type="OrthoDB" id="2289822at2759"/>
<dbReference type="Proteomes" id="UP000093000">
    <property type="component" value="Unassembled WGS sequence"/>
</dbReference>
<proteinExistence type="predicted"/>